<proteinExistence type="predicted"/>
<protein>
    <submittedName>
        <fullName evidence="2">Uncharacterized protein LOC127749140</fullName>
    </submittedName>
</protein>
<evidence type="ECO:0000313" key="1">
    <source>
        <dbReference type="Proteomes" id="UP000504606"/>
    </source>
</evidence>
<dbReference type="RefSeq" id="XP_052121987.1">
    <property type="nucleotide sequence ID" value="XM_052266027.1"/>
</dbReference>
<organism evidence="1 2">
    <name type="scientific">Frankliniella occidentalis</name>
    <name type="common">Western flower thrips</name>
    <name type="synonym">Euthrips occidentalis</name>
    <dbReference type="NCBI Taxonomy" id="133901"/>
    <lineage>
        <taxon>Eukaryota</taxon>
        <taxon>Metazoa</taxon>
        <taxon>Ecdysozoa</taxon>
        <taxon>Arthropoda</taxon>
        <taxon>Hexapoda</taxon>
        <taxon>Insecta</taxon>
        <taxon>Pterygota</taxon>
        <taxon>Neoptera</taxon>
        <taxon>Paraneoptera</taxon>
        <taxon>Thysanoptera</taxon>
        <taxon>Terebrantia</taxon>
        <taxon>Thripoidea</taxon>
        <taxon>Thripidae</taxon>
        <taxon>Frankliniella</taxon>
    </lineage>
</organism>
<name>A0A9C6U1N0_FRAOC</name>
<dbReference type="KEGG" id="foc:127749140"/>
<evidence type="ECO:0000313" key="2">
    <source>
        <dbReference type="RefSeq" id="XP_052121987.1"/>
    </source>
</evidence>
<keyword evidence="1" id="KW-1185">Reference proteome</keyword>
<sequence>MIKFILHVSCRTLQCQWVLLLVFDRLKLVFHSLWKTDMFFDSQCFKLFLQISAVLGLGAQCHGLLLPTTGNILLKRFPRDETSAVCANIRLCPDSNTDCMALAQCTLGSPIAANAMQF</sequence>
<reference evidence="2" key="1">
    <citation type="submission" date="2025-08" db="UniProtKB">
        <authorList>
            <consortium name="RefSeq"/>
        </authorList>
    </citation>
    <scope>IDENTIFICATION</scope>
    <source>
        <tissue evidence="2">Whole organism</tissue>
    </source>
</reference>
<dbReference type="Proteomes" id="UP000504606">
    <property type="component" value="Unplaced"/>
</dbReference>
<accession>A0A9C6U1N0</accession>
<dbReference type="GeneID" id="127749140"/>
<dbReference type="AlphaFoldDB" id="A0A9C6U1N0"/>
<gene>
    <name evidence="2" type="primary">LOC127749140</name>
</gene>